<comment type="similarity">
    <text evidence="2 7">Belongs to the PhoU family.</text>
</comment>
<comment type="subcellular location">
    <subcellularLocation>
        <location evidence="1 7">Cytoplasm</location>
    </subcellularLocation>
</comment>
<sequence length="253" mass="27953">MREGFTTQLTELAASMANMCSVATDLMEEATYSLLQADLAAAEKVMSSEQVLSSQSRATEESAYSLLALQAPVASDLRQVVSSIQAIQDINRMGALALHVAKISRRRHPEKAIPEPLSGYFAEMGRVAVNLGRAATEVMMTRDLTQAASLSEQDDAIDDLRRHLFTLLTVREWDHGVAAAVDVTLLGRYFERFSDHAVEVAERVIFLTTGQLPNSSVNQEVSPNDDAPKEEIVAEFERRQKELEERLRDSGTI</sequence>
<dbReference type="FunFam" id="1.20.58.220:FF:000004">
    <property type="entry name" value="Phosphate-specific transport system accessory protein PhoU"/>
    <property type="match status" value="1"/>
</dbReference>
<evidence type="ECO:0000256" key="1">
    <source>
        <dbReference type="ARBA" id="ARBA00004496"/>
    </source>
</evidence>
<dbReference type="Gene3D" id="1.20.58.220">
    <property type="entry name" value="Phosphate transport system protein phou homolog 2, domain 2"/>
    <property type="match status" value="1"/>
</dbReference>
<evidence type="ECO:0000256" key="2">
    <source>
        <dbReference type="ARBA" id="ARBA00008107"/>
    </source>
</evidence>
<keyword evidence="6 7" id="KW-0592">Phosphate transport</keyword>
<dbReference type="Proteomes" id="UP000186104">
    <property type="component" value="Chromosome"/>
</dbReference>
<dbReference type="GO" id="GO:0005737">
    <property type="term" value="C:cytoplasm"/>
    <property type="evidence" value="ECO:0007669"/>
    <property type="project" value="UniProtKB-SubCell"/>
</dbReference>
<organism evidence="9 10">
    <name type="scientific">Dietzia timorensis</name>
    <dbReference type="NCBI Taxonomy" id="499555"/>
    <lineage>
        <taxon>Bacteria</taxon>
        <taxon>Bacillati</taxon>
        <taxon>Actinomycetota</taxon>
        <taxon>Actinomycetes</taxon>
        <taxon>Mycobacteriales</taxon>
        <taxon>Dietziaceae</taxon>
        <taxon>Dietzia</taxon>
    </lineage>
</organism>
<dbReference type="PANTHER" id="PTHR42930">
    <property type="entry name" value="PHOSPHATE-SPECIFIC TRANSPORT SYSTEM ACCESSORY PROTEIN PHOU"/>
    <property type="match status" value="1"/>
</dbReference>
<dbReference type="Pfam" id="PF01895">
    <property type="entry name" value="PhoU"/>
    <property type="match status" value="2"/>
</dbReference>
<protein>
    <recommendedName>
        <fullName evidence="7">Phosphate-specific transport system accessory protein PhoU</fullName>
    </recommendedName>
</protein>
<dbReference type="AlphaFoldDB" id="A0A173LJ94"/>
<dbReference type="InterPro" id="IPR038078">
    <property type="entry name" value="PhoU-like_sf"/>
</dbReference>
<keyword evidence="4 7" id="KW-0813">Transport</keyword>
<dbReference type="GO" id="GO:0045936">
    <property type="term" value="P:negative regulation of phosphate metabolic process"/>
    <property type="evidence" value="ECO:0007669"/>
    <property type="project" value="InterPro"/>
</dbReference>
<dbReference type="PIRSF" id="PIRSF003107">
    <property type="entry name" value="PhoU"/>
    <property type="match status" value="1"/>
</dbReference>
<feature type="domain" description="PhoU" evidence="8">
    <location>
        <begin position="122"/>
        <end position="204"/>
    </location>
</feature>
<accession>A0A173LJ94</accession>
<dbReference type="KEGG" id="dtm:BJL86_0797"/>
<dbReference type="InterPro" id="IPR026022">
    <property type="entry name" value="PhoU_dom"/>
</dbReference>
<name>A0A173LJ94_9ACTN</name>
<dbReference type="NCBIfam" id="TIGR02135">
    <property type="entry name" value="phoU_full"/>
    <property type="match status" value="1"/>
</dbReference>
<evidence type="ECO:0000256" key="6">
    <source>
        <dbReference type="ARBA" id="ARBA00022592"/>
    </source>
</evidence>
<comment type="function">
    <text evidence="7">Plays a role in the regulation of phosphate uptake.</text>
</comment>
<evidence type="ECO:0000256" key="4">
    <source>
        <dbReference type="ARBA" id="ARBA00022448"/>
    </source>
</evidence>
<dbReference type="RefSeq" id="WP_067476557.1">
    <property type="nucleotide sequence ID" value="NZ_CP015961.1"/>
</dbReference>
<dbReference type="SUPFAM" id="SSF109755">
    <property type="entry name" value="PhoU-like"/>
    <property type="match status" value="1"/>
</dbReference>
<evidence type="ECO:0000259" key="8">
    <source>
        <dbReference type="Pfam" id="PF01895"/>
    </source>
</evidence>
<evidence type="ECO:0000313" key="9">
    <source>
        <dbReference type="EMBL" id="ANI91598.1"/>
    </source>
</evidence>
<dbReference type="GO" id="GO:0030643">
    <property type="term" value="P:intracellular phosphate ion homeostasis"/>
    <property type="evidence" value="ECO:0007669"/>
    <property type="project" value="InterPro"/>
</dbReference>
<dbReference type="OrthoDB" id="9814256at2"/>
<evidence type="ECO:0000256" key="7">
    <source>
        <dbReference type="PIRNR" id="PIRNR003107"/>
    </source>
</evidence>
<dbReference type="PANTHER" id="PTHR42930:SF3">
    <property type="entry name" value="PHOSPHATE-SPECIFIC TRANSPORT SYSTEM ACCESSORY PROTEIN PHOU"/>
    <property type="match status" value="1"/>
</dbReference>
<evidence type="ECO:0000313" key="10">
    <source>
        <dbReference type="Proteomes" id="UP000186104"/>
    </source>
</evidence>
<evidence type="ECO:0000256" key="5">
    <source>
        <dbReference type="ARBA" id="ARBA00022490"/>
    </source>
</evidence>
<evidence type="ECO:0000256" key="3">
    <source>
        <dbReference type="ARBA" id="ARBA00011738"/>
    </source>
</evidence>
<keyword evidence="10" id="KW-1185">Reference proteome</keyword>
<dbReference type="GO" id="GO:0006817">
    <property type="term" value="P:phosphate ion transport"/>
    <property type="evidence" value="ECO:0007669"/>
    <property type="project" value="UniProtKB-KW"/>
</dbReference>
<reference evidence="9 10" key="1">
    <citation type="submission" date="2016-06" db="EMBL/GenBank/DDBJ databases">
        <title>Complete genome sequence of a saline-alkali tolerant type strain Dietzia timorensis ID05-A0528T.</title>
        <authorList>
            <person name="Wu X."/>
        </authorList>
    </citation>
    <scope>NUCLEOTIDE SEQUENCE [LARGE SCALE GENOMIC DNA]</scope>
    <source>
        <strain evidence="9 10">ID05-A0528</strain>
    </source>
</reference>
<dbReference type="EMBL" id="CP015961">
    <property type="protein sequence ID" value="ANI91598.1"/>
    <property type="molecule type" value="Genomic_DNA"/>
</dbReference>
<comment type="subunit">
    <text evidence="3 7">Homodimer.</text>
</comment>
<dbReference type="STRING" id="499555.BJL86_0797"/>
<gene>
    <name evidence="9" type="ORF">BJL86_0797</name>
</gene>
<keyword evidence="5 7" id="KW-0963">Cytoplasm</keyword>
<proteinExistence type="inferred from homology"/>
<dbReference type="InterPro" id="IPR028366">
    <property type="entry name" value="PhoU"/>
</dbReference>
<feature type="domain" description="PhoU" evidence="8">
    <location>
        <begin position="18"/>
        <end position="103"/>
    </location>
</feature>